<dbReference type="AlphaFoldDB" id="A0A0U4EYQ9"/>
<dbReference type="EMBL" id="CP013862">
    <property type="protein sequence ID" value="ALX48455.1"/>
    <property type="molecule type" value="Genomic_DNA"/>
</dbReference>
<dbReference type="Pfam" id="PF10026">
    <property type="entry name" value="DUF2268"/>
    <property type="match status" value="1"/>
</dbReference>
<evidence type="ECO:0000313" key="3">
    <source>
        <dbReference type="Proteomes" id="UP000050331"/>
    </source>
</evidence>
<gene>
    <name evidence="2" type="ORF">AOX59_07430</name>
</gene>
<dbReference type="SUPFAM" id="SSF55486">
    <property type="entry name" value="Metalloproteases ('zincins'), catalytic domain"/>
    <property type="match status" value="1"/>
</dbReference>
<dbReference type="InterPro" id="IPR018728">
    <property type="entry name" value="DUF2268"/>
</dbReference>
<proteinExistence type="predicted"/>
<reference evidence="2 3" key="1">
    <citation type="submission" date="2016-01" db="EMBL/GenBank/DDBJ databases">
        <title>Complete genome sequence of strain Lentibacillus amyloliquefaciens LAM0015T isolated from saline sediment.</title>
        <authorList>
            <person name="Wang J.-L."/>
            <person name="He M.-X."/>
        </authorList>
    </citation>
    <scope>NUCLEOTIDE SEQUENCE [LARGE SCALE GENOMIC DNA]</scope>
    <source>
        <strain evidence="2 3">LAM0015</strain>
    </source>
</reference>
<protein>
    <recommendedName>
        <fullName evidence="1">DUF2268 domain-containing protein</fullName>
    </recommendedName>
</protein>
<name>A0A0U4EYQ9_9BACI</name>
<dbReference type="RefSeq" id="WP_068444035.1">
    <property type="nucleotide sequence ID" value="NZ_CP013862.1"/>
</dbReference>
<feature type="domain" description="DUF2268" evidence="1">
    <location>
        <begin position="122"/>
        <end position="312"/>
    </location>
</feature>
<organism evidence="2 3">
    <name type="scientific">Lentibacillus amyloliquefaciens</name>
    <dbReference type="NCBI Taxonomy" id="1472767"/>
    <lineage>
        <taxon>Bacteria</taxon>
        <taxon>Bacillati</taxon>
        <taxon>Bacillota</taxon>
        <taxon>Bacilli</taxon>
        <taxon>Bacillales</taxon>
        <taxon>Bacillaceae</taxon>
        <taxon>Lentibacillus</taxon>
    </lineage>
</organism>
<dbReference type="KEGG" id="lao:AOX59_07430"/>
<dbReference type="Proteomes" id="UP000050331">
    <property type="component" value="Chromosome"/>
</dbReference>
<accession>A0A0U4EYQ9</accession>
<evidence type="ECO:0000313" key="2">
    <source>
        <dbReference type="EMBL" id="ALX48455.1"/>
    </source>
</evidence>
<sequence length="321" mass="36476">MKRIITLSILLIVCAGCFGGNEQTQEEDKENGPSYTTYQFSHDGQDFKIIPFYDEVLEYIDSMEKNTELDNNEVYTKEVFDPFKETSSLDYITLGNYLSPTSDIEQLEKNTNKLVENQDKINEQIKEAVSESAELLSGADTTFYVFPVNPEDWFTIDNLEGVGGVTYLENDILLSIDPSYSEETLKYTVAHEYHHTVNFFHNGEQSVYSVLDSVITEGKADSFASIIYPDINVSWTEPLSEDAEAVVLEELSTHAESTDQNIFNDFSRGNPAKDIPRWSNYKIGYQITESFIENNPDTIITDWTKLDAKEVVEGSGYSELY</sequence>
<keyword evidence="3" id="KW-1185">Reference proteome</keyword>
<dbReference type="OrthoDB" id="1437293at2"/>
<evidence type="ECO:0000259" key="1">
    <source>
        <dbReference type="Pfam" id="PF10026"/>
    </source>
</evidence>
<dbReference type="STRING" id="1472767.AOX59_07430"/>